<name>A0A8J3TJH9_9ACTN</name>
<keyword evidence="3" id="KW-0378">Hydrolase</keyword>
<dbReference type="PANTHER" id="PTHR47053">
    <property type="entry name" value="MUREIN DD-ENDOPEPTIDASE MEPH-RELATED"/>
    <property type="match status" value="1"/>
</dbReference>
<evidence type="ECO:0000256" key="1">
    <source>
        <dbReference type="ARBA" id="ARBA00007074"/>
    </source>
</evidence>
<dbReference type="GO" id="GO:0006508">
    <property type="term" value="P:proteolysis"/>
    <property type="evidence" value="ECO:0007669"/>
    <property type="project" value="UniProtKB-KW"/>
</dbReference>
<dbReference type="InterPro" id="IPR000064">
    <property type="entry name" value="NLP_P60_dom"/>
</dbReference>
<sequence length="173" mass="18412">MALTASVGAFSVQPASAQTATAAKAATATVTTTAATASTKTVKKKKLSKAALQQSKARRAISTAKKHIGDPYRWGATGPHAFDCSGLVKYAWRKAGVKLPRTTYSMRKAVKKKVSWGHFKIGDLIFTSGGGHVGMYVGHGKMIHSPHSGSRVRIDKLNSYRKQTFVGAVRPGL</sequence>
<dbReference type="InterPro" id="IPR038765">
    <property type="entry name" value="Papain-like_cys_pep_sf"/>
</dbReference>
<keyword evidence="5" id="KW-0732">Signal</keyword>
<gene>
    <name evidence="7" type="ORF">Pmi06nite_02930</name>
</gene>
<dbReference type="GO" id="GO:0008234">
    <property type="term" value="F:cysteine-type peptidase activity"/>
    <property type="evidence" value="ECO:0007669"/>
    <property type="project" value="UniProtKB-KW"/>
</dbReference>
<evidence type="ECO:0000256" key="2">
    <source>
        <dbReference type="ARBA" id="ARBA00022670"/>
    </source>
</evidence>
<keyword evidence="4" id="KW-0788">Thiol protease</keyword>
<proteinExistence type="inferred from homology"/>
<keyword evidence="2" id="KW-0645">Protease</keyword>
<evidence type="ECO:0000313" key="7">
    <source>
        <dbReference type="EMBL" id="GII26851.1"/>
    </source>
</evidence>
<comment type="caution">
    <text evidence="7">The sequence shown here is derived from an EMBL/GenBank/DDBJ whole genome shotgun (WGS) entry which is preliminary data.</text>
</comment>
<dbReference type="AlphaFoldDB" id="A0A8J3TJH9"/>
<dbReference type="Proteomes" id="UP000650628">
    <property type="component" value="Unassembled WGS sequence"/>
</dbReference>
<feature type="chain" id="PRO_5038556649" description="NlpC/P60 domain-containing protein" evidence="5">
    <location>
        <begin position="18"/>
        <end position="173"/>
    </location>
</feature>
<dbReference type="InterPro" id="IPR051202">
    <property type="entry name" value="Peptidase_C40"/>
</dbReference>
<dbReference type="Gene3D" id="3.90.1720.10">
    <property type="entry name" value="endopeptidase domain like (from Nostoc punctiforme)"/>
    <property type="match status" value="1"/>
</dbReference>
<dbReference type="RefSeq" id="WP_239113455.1">
    <property type="nucleotide sequence ID" value="NZ_BOOO01000001.1"/>
</dbReference>
<evidence type="ECO:0000313" key="8">
    <source>
        <dbReference type="Proteomes" id="UP000650628"/>
    </source>
</evidence>
<dbReference type="Pfam" id="PF00877">
    <property type="entry name" value="NLPC_P60"/>
    <property type="match status" value="1"/>
</dbReference>
<feature type="signal peptide" evidence="5">
    <location>
        <begin position="1"/>
        <end position="17"/>
    </location>
</feature>
<keyword evidence="8" id="KW-1185">Reference proteome</keyword>
<dbReference type="SUPFAM" id="SSF54001">
    <property type="entry name" value="Cysteine proteinases"/>
    <property type="match status" value="1"/>
</dbReference>
<feature type="domain" description="NlpC/P60" evidence="6">
    <location>
        <begin position="54"/>
        <end position="172"/>
    </location>
</feature>
<protein>
    <recommendedName>
        <fullName evidence="6">NlpC/P60 domain-containing protein</fullName>
    </recommendedName>
</protein>
<reference evidence="7 8" key="1">
    <citation type="submission" date="2021-01" db="EMBL/GenBank/DDBJ databases">
        <title>Whole genome shotgun sequence of Planotetraspora mira NBRC 15435.</title>
        <authorList>
            <person name="Komaki H."/>
            <person name="Tamura T."/>
        </authorList>
    </citation>
    <scope>NUCLEOTIDE SEQUENCE [LARGE SCALE GENOMIC DNA]</scope>
    <source>
        <strain evidence="7 8">NBRC 15435</strain>
    </source>
</reference>
<evidence type="ECO:0000259" key="6">
    <source>
        <dbReference type="PROSITE" id="PS51935"/>
    </source>
</evidence>
<evidence type="ECO:0000256" key="3">
    <source>
        <dbReference type="ARBA" id="ARBA00022801"/>
    </source>
</evidence>
<comment type="similarity">
    <text evidence="1">Belongs to the peptidase C40 family.</text>
</comment>
<evidence type="ECO:0000256" key="5">
    <source>
        <dbReference type="SAM" id="SignalP"/>
    </source>
</evidence>
<evidence type="ECO:0000256" key="4">
    <source>
        <dbReference type="ARBA" id="ARBA00022807"/>
    </source>
</evidence>
<dbReference type="PANTHER" id="PTHR47053:SF1">
    <property type="entry name" value="MUREIN DD-ENDOPEPTIDASE MEPH-RELATED"/>
    <property type="match status" value="1"/>
</dbReference>
<accession>A0A8J3TJH9</accession>
<dbReference type="PROSITE" id="PS51935">
    <property type="entry name" value="NLPC_P60"/>
    <property type="match status" value="1"/>
</dbReference>
<dbReference type="EMBL" id="BOOO01000001">
    <property type="protein sequence ID" value="GII26851.1"/>
    <property type="molecule type" value="Genomic_DNA"/>
</dbReference>
<organism evidence="7 8">
    <name type="scientific">Planotetraspora mira</name>
    <dbReference type="NCBI Taxonomy" id="58121"/>
    <lineage>
        <taxon>Bacteria</taxon>
        <taxon>Bacillati</taxon>
        <taxon>Actinomycetota</taxon>
        <taxon>Actinomycetes</taxon>
        <taxon>Streptosporangiales</taxon>
        <taxon>Streptosporangiaceae</taxon>
        <taxon>Planotetraspora</taxon>
    </lineage>
</organism>